<sequence length="49" mass="6073">MIGEILYRIDARIFGKDSRFRDKGDYFFAFRSKIEIALKFRNHNERMNW</sequence>
<dbReference type="EMBL" id="AHOR02000017">
    <property type="protein sequence ID" value="EMF82876.1"/>
    <property type="molecule type" value="Genomic_DNA"/>
</dbReference>
<name>M3H150_9LEPT</name>
<evidence type="ECO:0000313" key="2">
    <source>
        <dbReference type="Proteomes" id="UP000011770"/>
    </source>
</evidence>
<comment type="caution">
    <text evidence="1">The sequence shown here is derived from an EMBL/GenBank/DDBJ whole genome shotgun (WGS) entry which is preliminary data.</text>
</comment>
<dbReference type="AlphaFoldDB" id="M3H150"/>
<protein>
    <submittedName>
        <fullName evidence="1">Uncharacterized protein</fullName>
    </submittedName>
</protein>
<proteinExistence type="predicted"/>
<accession>M3H150</accession>
<evidence type="ECO:0000313" key="1">
    <source>
        <dbReference type="EMBL" id="EMF82876.1"/>
    </source>
</evidence>
<gene>
    <name evidence="1" type="ORF">LEP1GSC188_3051</name>
</gene>
<reference evidence="1 2" key="1">
    <citation type="submission" date="2013-01" db="EMBL/GenBank/DDBJ databases">
        <authorList>
            <person name="Harkins D.M."/>
            <person name="Durkin A.S."/>
            <person name="Brinkac L.M."/>
            <person name="Haft D.H."/>
            <person name="Selengut J.D."/>
            <person name="Sanka R."/>
            <person name="DePew J."/>
            <person name="Purushe J."/>
            <person name="Tulsiani S.M."/>
            <person name="Graham G.C."/>
            <person name="Burns M.-A."/>
            <person name="Dohnt M.F."/>
            <person name="Smythe L.D."/>
            <person name="McKay D.B."/>
            <person name="Craig S.B."/>
            <person name="Vinetz J.M."/>
            <person name="Sutton G.G."/>
            <person name="Nierman W.C."/>
            <person name="Fouts D.E."/>
        </authorList>
    </citation>
    <scope>NUCLEOTIDE SEQUENCE [LARGE SCALE GENOMIC DNA]</scope>
    <source>
        <strain evidence="1 2">LT2116</strain>
    </source>
</reference>
<dbReference type="Proteomes" id="UP000011770">
    <property type="component" value="Unassembled WGS sequence"/>
</dbReference>
<organism evidence="1 2">
    <name type="scientific">Leptospira weilii serovar Topaz str. LT2116</name>
    <dbReference type="NCBI Taxonomy" id="1088540"/>
    <lineage>
        <taxon>Bacteria</taxon>
        <taxon>Pseudomonadati</taxon>
        <taxon>Spirochaetota</taxon>
        <taxon>Spirochaetia</taxon>
        <taxon>Leptospirales</taxon>
        <taxon>Leptospiraceae</taxon>
        <taxon>Leptospira</taxon>
    </lineage>
</organism>